<keyword evidence="4 6" id="KW-0472">Membrane</keyword>
<dbReference type="Proteomes" id="UP000245383">
    <property type="component" value="Unassembled WGS sequence"/>
</dbReference>
<feature type="compositionally biased region" description="Polar residues" evidence="5">
    <location>
        <begin position="144"/>
        <end position="155"/>
    </location>
</feature>
<keyword evidence="8" id="KW-1185">Reference proteome</keyword>
<dbReference type="InterPro" id="IPR005178">
    <property type="entry name" value="Ostalpha/TMEM184C"/>
</dbReference>
<protein>
    <submittedName>
        <fullName evidence="7">Uncharacterized protein</fullName>
    </submittedName>
</protein>
<dbReference type="PANTHER" id="PTHR23423">
    <property type="entry name" value="ORGANIC SOLUTE TRANSPORTER-RELATED"/>
    <property type="match status" value="1"/>
</dbReference>
<evidence type="ECO:0000256" key="2">
    <source>
        <dbReference type="ARBA" id="ARBA00022692"/>
    </source>
</evidence>
<evidence type="ECO:0000256" key="4">
    <source>
        <dbReference type="ARBA" id="ARBA00023136"/>
    </source>
</evidence>
<dbReference type="AlphaFoldDB" id="A0A2T9YSR8"/>
<comment type="caution">
    <text evidence="7">The sequence shown here is derived from an EMBL/GenBank/DDBJ whole genome shotgun (WGS) entry which is preliminary data.</text>
</comment>
<reference evidence="7 8" key="1">
    <citation type="journal article" date="2018" name="MBio">
        <title>Comparative Genomics Reveals the Core Gene Toolbox for the Fungus-Insect Symbiosis.</title>
        <authorList>
            <person name="Wang Y."/>
            <person name="Stata M."/>
            <person name="Wang W."/>
            <person name="Stajich J.E."/>
            <person name="White M.M."/>
            <person name="Moncalvo J.M."/>
        </authorList>
    </citation>
    <scope>NUCLEOTIDE SEQUENCE [LARGE SCALE GENOMIC DNA]</scope>
    <source>
        <strain evidence="7 8">SWE-8-4</strain>
    </source>
</reference>
<dbReference type="EMBL" id="MBFR01000059">
    <property type="protein sequence ID" value="PVU95361.1"/>
    <property type="molecule type" value="Genomic_DNA"/>
</dbReference>
<evidence type="ECO:0000256" key="3">
    <source>
        <dbReference type="ARBA" id="ARBA00022989"/>
    </source>
</evidence>
<comment type="subcellular location">
    <subcellularLocation>
        <location evidence="1">Membrane</location>
        <topology evidence="1">Multi-pass membrane protein</topology>
    </subcellularLocation>
</comment>
<accession>A0A2T9YSR8</accession>
<dbReference type="OrthoDB" id="5348404at2759"/>
<dbReference type="STRING" id="133385.A0A2T9YSR8"/>
<feature type="region of interest" description="Disordered" evidence="5">
    <location>
        <begin position="144"/>
        <end position="165"/>
    </location>
</feature>
<keyword evidence="2 6" id="KW-0812">Transmembrane</keyword>
<organism evidence="7 8">
    <name type="scientific">Smittium simulii</name>
    <dbReference type="NCBI Taxonomy" id="133385"/>
    <lineage>
        <taxon>Eukaryota</taxon>
        <taxon>Fungi</taxon>
        <taxon>Fungi incertae sedis</taxon>
        <taxon>Zoopagomycota</taxon>
        <taxon>Kickxellomycotina</taxon>
        <taxon>Harpellomycetes</taxon>
        <taxon>Harpellales</taxon>
        <taxon>Legeriomycetaceae</taxon>
        <taxon>Smittium</taxon>
    </lineage>
</organism>
<evidence type="ECO:0000313" key="8">
    <source>
        <dbReference type="Proteomes" id="UP000245383"/>
    </source>
</evidence>
<gene>
    <name evidence="7" type="ORF">BB561_001863</name>
</gene>
<evidence type="ECO:0000256" key="1">
    <source>
        <dbReference type="ARBA" id="ARBA00004141"/>
    </source>
</evidence>
<proteinExistence type="predicted"/>
<evidence type="ECO:0000313" key="7">
    <source>
        <dbReference type="EMBL" id="PVU95361.1"/>
    </source>
</evidence>
<evidence type="ECO:0000256" key="5">
    <source>
        <dbReference type="SAM" id="MobiDB-lite"/>
    </source>
</evidence>
<keyword evidence="3 6" id="KW-1133">Transmembrane helix</keyword>
<feature type="transmembrane region" description="Helical" evidence="6">
    <location>
        <begin position="58"/>
        <end position="79"/>
    </location>
</feature>
<feature type="transmembrane region" description="Helical" evidence="6">
    <location>
        <begin position="21"/>
        <end position="46"/>
    </location>
</feature>
<dbReference type="Pfam" id="PF03619">
    <property type="entry name" value="Solute_trans_a"/>
    <property type="match status" value="1"/>
</dbReference>
<dbReference type="GO" id="GO:0016020">
    <property type="term" value="C:membrane"/>
    <property type="evidence" value="ECO:0007669"/>
    <property type="project" value="UniProtKB-SubCell"/>
</dbReference>
<name>A0A2T9YSR8_9FUNG</name>
<sequence length="327" mass="36629">MYFATAKELSMWQPLPKFLCVKAIVFFSYWQGFVLSILASLGILRYFLNSEDQNLPLFIQNAMICVEMVIAAVGHYIYFSHKEYAPKSSTTAARMRLYYAFSDAFGIKDVIEDARQSWSGSTYTYSHFEPIVQLDELDSPLLDTESTVSNESSQHNLKKGLNHNQSKHNTFFSSTGGLDSETTSLILNKKAHTSQAKSDYISTPSSKTHSKNILADKSKPNALESFNSSNVSTFVNNQNLPNNALPFLNKTNSDSAFNSDYNLSTSFNSARNGVTKSVSNSFNSKNPLFVSQKRLKAGMRYAKGGEKTYWISKDSSTNETNKKEKPN</sequence>
<evidence type="ECO:0000256" key="6">
    <source>
        <dbReference type="SAM" id="Phobius"/>
    </source>
</evidence>